<reference evidence="1" key="1">
    <citation type="submission" date="2014-11" db="EMBL/GenBank/DDBJ databases">
        <authorList>
            <person name="Amaro Gonzalez C."/>
        </authorList>
    </citation>
    <scope>NUCLEOTIDE SEQUENCE</scope>
</reference>
<sequence>MFSFHIAHSNRARSSDLPDPCGICQDTI</sequence>
<dbReference type="AlphaFoldDB" id="A0A0E9QLY7"/>
<evidence type="ECO:0000313" key="1">
    <source>
        <dbReference type="EMBL" id="JAH17507.1"/>
    </source>
</evidence>
<reference evidence="1" key="2">
    <citation type="journal article" date="2015" name="Fish Shellfish Immunol.">
        <title>Early steps in the European eel (Anguilla anguilla)-Vibrio vulnificus interaction in the gills: Role of the RtxA13 toxin.</title>
        <authorList>
            <person name="Callol A."/>
            <person name="Pajuelo D."/>
            <person name="Ebbesson L."/>
            <person name="Teles M."/>
            <person name="MacKenzie S."/>
            <person name="Amaro C."/>
        </authorList>
    </citation>
    <scope>NUCLEOTIDE SEQUENCE</scope>
</reference>
<proteinExistence type="predicted"/>
<dbReference type="EMBL" id="GBXM01091070">
    <property type="protein sequence ID" value="JAH17507.1"/>
    <property type="molecule type" value="Transcribed_RNA"/>
</dbReference>
<protein>
    <submittedName>
        <fullName evidence="1">Uncharacterized protein</fullName>
    </submittedName>
</protein>
<accession>A0A0E9QLY7</accession>
<name>A0A0E9QLY7_ANGAN</name>
<organism evidence="1">
    <name type="scientific">Anguilla anguilla</name>
    <name type="common">European freshwater eel</name>
    <name type="synonym">Muraena anguilla</name>
    <dbReference type="NCBI Taxonomy" id="7936"/>
    <lineage>
        <taxon>Eukaryota</taxon>
        <taxon>Metazoa</taxon>
        <taxon>Chordata</taxon>
        <taxon>Craniata</taxon>
        <taxon>Vertebrata</taxon>
        <taxon>Euteleostomi</taxon>
        <taxon>Actinopterygii</taxon>
        <taxon>Neopterygii</taxon>
        <taxon>Teleostei</taxon>
        <taxon>Anguilliformes</taxon>
        <taxon>Anguillidae</taxon>
        <taxon>Anguilla</taxon>
    </lineage>
</organism>